<dbReference type="InterPro" id="IPR050174">
    <property type="entry name" value="Protocadherin/Cadherin-CA"/>
</dbReference>
<dbReference type="GO" id="GO:0005886">
    <property type="term" value="C:plasma membrane"/>
    <property type="evidence" value="ECO:0007669"/>
    <property type="project" value="TreeGrafter"/>
</dbReference>
<dbReference type="InterPro" id="IPR005046">
    <property type="entry name" value="DUF285"/>
</dbReference>
<evidence type="ECO:0000259" key="8">
    <source>
        <dbReference type="PROSITE" id="PS50268"/>
    </source>
</evidence>
<evidence type="ECO:0000256" key="3">
    <source>
        <dbReference type="ARBA" id="ARBA00022729"/>
    </source>
</evidence>
<keyword evidence="2" id="KW-0812">Transmembrane</keyword>
<evidence type="ECO:0000256" key="4">
    <source>
        <dbReference type="ARBA" id="ARBA00022989"/>
    </source>
</evidence>
<accession>A0A934WYB9</accession>
<dbReference type="Gene3D" id="2.60.40.60">
    <property type="entry name" value="Cadherins"/>
    <property type="match status" value="7"/>
</dbReference>
<dbReference type="InterPro" id="IPR000601">
    <property type="entry name" value="PKD_dom"/>
</dbReference>
<dbReference type="InterPro" id="IPR011889">
    <property type="entry name" value="Liste_lipo_26"/>
</dbReference>
<dbReference type="Gene3D" id="3.30.160.710">
    <property type="match status" value="1"/>
</dbReference>
<evidence type="ECO:0000313" key="9">
    <source>
        <dbReference type="EMBL" id="MBK6265418.1"/>
    </source>
</evidence>
<dbReference type="PANTHER" id="PTHR24028:SF328">
    <property type="entry name" value="CADHERIN-3"/>
    <property type="match status" value="1"/>
</dbReference>
<gene>
    <name evidence="9" type="ORF">JKA74_10250</name>
</gene>
<dbReference type="Gene3D" id="2.60.40.740">
    <property type="match status" value="1"/>
</dbReference>
<evidence type="ECO:0000256" key="2">
    <source>
        <dbReference type="ARBA" id="ARBA00022692"/>
    </source>
</evidence>
<dbReference type="PROSITE" id="PS50093">
    <property type="entry name" value="PKD"/>
    <property type="match status" value="1"/>
</dbReference>
<dbReference type="CDD" id="cd11304">
    <property type="entry name" value="Cadherin_repeat"/>
    <property type="match status" value="4"/>
</dbReference>
<dbReference type="SUPFAM" id="SSF49373">
    <property type="entry name" value="Invasin/intimin cell-adhesion fragments"/>
    <property type="match status" value="1"/>
</dbReference>
<feature type="domain" description="Cadherin" evidence="8">
    <location>
        <begin position="1258"/>
        <end position="1360"/>
    </location>
</feature>
<dbReference type="NCBIfam" id="TIGR02167">
    <property type="entry name" value="Liste_lipo_26"/>
    <property type="match status" value="2"/>
</dbReference>
<feature type="domain" description="PKD" evidence="7">
    <location>
        <begin position="943"/>
        <end position="981"/>
    </location>
</feature>
<reference evidence="9" key="1">
    <citation type="submission" date="2021-01" db="EMBL/GenBank/DDBJ databases">
        <title>Marivirga aurantiaca sp. nov., isolated from intertidal surface sediments.</title>
        <authorList>
            <person name="Zhang M."/>
        </authorList>
    </citation>
    <scope>NUCLEOTIDE SEQUENCE</scope>
    <source>
        <strain evidence="9">S37H4</strain>
    </source>
</reference>
<dbReference type="InterPro" id="IPR035986">
    <property type="entry name" value="PKD_dom_sf"/>
</dbReference>
<keyword evidence="10" id="KW-1185">Reference proteome</keyword>
<dbReference type="RefSeq" id="WP_201431080.1">
    <property type="nucleotide sequence ID" value="NZ_JAEQBW010000003.1"/>
</dbReference>
<keyword evidence="4" id="KW-0472">Membrane</keyword>
<dbReference type="Pfam" id="PF13573">
    <property type="entry name" value="SprB"/>
    <property type="match status" value="2"/>
</dbReference>
<dbReference type="InterPro" id="IPR008964">
    <property type="entry name" value="Invasin/intimin_cell_adhesion"/>
</dbReference>
<dbReference type="GO" id="GO:0005509">
    <property type="term" value="F:calcium ion binding"/>
    <property type="evidence" value="ECO:0007669"/>
    <property type="project" value="InterPro"/>
</dbReference>
<evidence type="ECO:0000256" key="6">
    <source>
        <dbReference type="SAM" id="MobiDB-lite"/>
    </source>
</evidence>
<dbReference type="Pfam" id="PF18676">
    <property type="entry name" value="MBG_2"/>
    <property type="match status" value="1"/>
</dbReference>
<dbReference type="PROSITE" id="PS50268">
    <property type="entry name" value="CADHERIN_2"/>
    <property type="match status" value="7"/>
</dbReference>
<comment type="subcellular location">
    <subcellularLocation>
        <location evidence="1">Membrane</location>
        <topology evidence="1">Single-pass membrane protein</topology>
    </subcellularLocation>
</comment>
<dbReference type="GO" id="GO:0007156">
    <property type="term" value="P:homophilic cell adhesion via plasma membrane adhesion molecules"/>
    <property type="evidence" value="ECO:0007669"/>
    <property type="project" value="InterPro"/>
</dbReference>
<evidence type="ECO:0000256" key="5">
    <source>
        <dbReference type="ARBA" id="ARBA00023180"/>
    </source>
</evidence>
<feature type="domain" description="Cadherin" evidence="8">
    <location>
        <begin position="729"/>
        <end position="822"/>
    </location>
</feature>
<feature type="domain" description="Cadherin" evidence="8">
    <location>
        <begin position="1464"/>
        <end position="1572"/>
    </location>
</feature>
<dbReference type="Pfam" id="PF13205">
    <property type="entry name" value="Big_5"/>
    <property type="match status" value="1"/>
</dbReference>
<keyword evidence="4" id="KW-1133">Transmembrane helix</keyword>
<dbReference type="NCBIfam" id="TIGR04183">
    <property type="entry name" value="Por_Secre_tail"/>
    <property type="match status" value="1"/>
</dbReference>
<feature type="domain" description="Cadherin" evidence="8">
    <location>
        <begin position="401"/>
        <end position="521"/>
    </location>
</feature>
<dbReference type="PRINTS" id="PR00205">
    <property type="entry name" value="CADHERIN"/>
</dbReference>
<name>A0A934WYB9_9BACT</name>
<dbReference type="InterPro" id="IPR026444">
    <property type="entry name" value="Secre_tail"/>
</dbReference>
<evidence type="ECO:0000256" key="1">
    <source>
        <dbReference type="ARBA" id="ARBA00004167"/>
    </source>
</evidence>
<feature type="domain" description="Cadherin" evidence="8">
    <location>
        <begin position="1360"/>
        <end position="1464"/>
    </location>
</feature>
<feature type="domain" description="Cadherin" evidence="8">
    <location>
        <begin position="822"/>
        <end position="926"/>
    </location>
</feature>
<dbReference type="SMART" id="SM00112">
    <property type="entry name" value="CA"/>
    <property type="match status" value="7"/>
</dbReference>
<dbReference type="Gene3D" id="2.60.40.1080">
    <property type="match status" value="1"/>
</dbReference>
<dbReference type="EMBL" id="JAEQBW010000003">
    <property type="protein sequence ID" value="MBK6265418.1"/>
    <property type="molecule type" value="Genomic_DNA"/>
</dbReference>
<sequence length="2042" mass="219121">MINHHRKDSSNSPSRKGRLGKKISATRKAVFSLCLILLMSFINTSLAQVNITGSTPGTTNVPVDQKVIRLDFDHALDVIYVNSDEVFLYNNAMTLVKGFIIEHQNGDNKSYFRMGGAQLLPNSTYHMAASNGLVFKTPGSQNVSYFPGNTSNFHSFTTGSDTADPSINTSTVNITPGEMKSVNGAGPFTILFDEVVNFAAGNIVFHALDANGVTKNVDINAGQVTITTDSETIPYTVLTIDPQEPLISNGIAEYYVSFPLATDLSGNSASLGDISRKFRVTSVYAGNSAPTNITLGNSTVVENNLVGANIGNFSTTDANVGDTHTYSLVSGEGDQDNANFTIDNNSLKAARSFDFEEKSSYSIRVRTSDGFPNGTFEKSFTINITNFDEAPTGITLSPNNLEDNNAVNAIIGSFSTVDEDNSDSYTYALVAGAGSTDNGSFNISGNNLRASVVFDYDIKNSFSIRVRVNDTGGGIFEQVFTINIVDYIAPPALVATSPTIDDTDVDATLSQVTLNFDRPVYQGTTGYLYVRDITNATLKKGFAHSSTGISGWGTNTLSFDVSDVTFVKGIEYEIFTNSDYFASTEGTLFRLESNIYRFTIDNTGPQIVSVTPAASSTGISVFTNVTIEFDEPVFTGAPAENLFTLKNTGTNEYTYINRDDAIYNGNQVTIPVTGSLDYNTLYWFYLTSGTFYDASGNSSAGSNISTTTTFTTEEKSNEAPTGIQISSNSIFELLAANTEVGQLTSTDPNAGDTHTYTLVSGVGSTDNASFNISGDQLRSSIMFDFETKESYSIRVRSTDQDGLFYERQFAVAIENANDAPHNLTLSSTSIDEGNAINAIIGTFSATDEDAGDTQFFDFTTGAGDDDNNNVFNIVGNELRASNTFDYETKSSYSILIAVFDASGDFDLQQFTISINDVVEVVQQPFITTWQTTTPSETITIPTTGIGYNYTVDWGDGTVENGFTGNAIHEYATAGTYTVSISGDFPRIYFANAGDKAKIMTIEQWGDIAWANMAHAFSGCNNLTYNATDQPDLSAVEYMSGMFKGALSFNGAIGDWDVSNVISMSQMFYYASSFNQDLSNWVVTNVQDMRYMFAEAENFNQDISNWNVINVTNMRNMFESSGFNQNISSWDVGKVQVMTAMFYNNSAFNQDISGWNVGVVEQMEIMFKDATSFNQDLSTWNVTAATNMVQMFSSAGLSMVNYDNTLAGWAAQTVQSGVTLGATGLEYCNGEAARNTLINTYGWTISGDSKACPNNAPTAIALSVASIDENNTVGDVIGQLSTTDADGSDAHTYSLVAGTGDSDNSSFTINGNDLEANEVFDFEIKSSYSIRVQSNDGNGGTFEETFTITINDVFENTAPTDISLSTSSIAENNSVGDLVATISTTDMDAGQSFTYSLANGAGDTDNSSFSISGSQLIAEVAFDFESKSSYNVRIKTNDGAGGSFTKSFIITVTDLDESGNTSPTDLQLTSSTIDENNAIGDIVGSFTTTDPDATDVHSYELVPGNGDTDNIRFTIDDDQLKANTVFDFETKSSYSIRVRTSDGNGGTHSKAFAITIINVEEKLDQIITFEPLTGKKYGDDEFELTATSNSGLAVTFSSSDETVASVSGSTVTIVGAGTTTIIASQSGDVDYHPAEAVEQSFSITKTSLSVTADDQNIIYGDDLPELTYTITGFVYSENESSLSSPVELSVSADVNSDAGEYVISASGAVADNYTFSYTNAILTINKANQSIHIAAVEDIDIDETTEVLLSATSSSGLPVSYEIVSGPATLNDNVLNLTGTGTVEVRALQEGNQNYNPAVATTTFRVVEDPCAGFVASAIVLQNPSCNGEVSGSFEINLDNGTAPFTYSYGGTVQDDGLFENVGLGEYEVIVTDINGCQATVNVSITEPESISISAEVTDNTSINGNGSISLTISGGTGDYSYDWSNGATTAIITDLEIGEYTVTVTDEAGCILTESFMIGGVTANAEKLGQQIKIYPNPTLDIVTLQHEKEMKIIKLYDATGKLLQNYSCKGREANLNIQHLPSGLYFIQLENSMELHRILKK</sequence>
<comment type="caution">
    <text evidence="9">The sequence shown here is derived from an EMBL/GenBank/DDBJ whole genome shotgun (WGS) entry which is preliminary data.</text>
</comment>
<dbReference type="Pfam" id="PF18962">
    <property type="entry name" value="Por_Secre_tail"/>
    <property type="match status" value="1"/>
</dbReference>
<keyword evidence="5" id="KW-0325">Glycoprotein</keyword>
<evidence type="ECO:0000313" key="10">
    <source>
        <dbReference type="Proteomes" id="UP000611723"/>
    </source>
</evidence>
<keyword evidence="3" id="KW-0732">Signal</keyword>
<dbReference type="PANTHER" id="PTHR24028">
    <property type="entry name" value="CADHERIN-87A"/>
    <property type="match status" value="1"/>
</dbReference>
<dbReference type="InterPro" id="IPR015919">
    <property type="entry name" value="Cadherin-like_sf"/>
</dbReference>
<dbReference type="Proteomes" id="UP000611723">
    <property type="component" value="Unassembled WGS sequence"/>
</dbReference>
<feature type="region of interest" description="Disordered" evidence="6">
    <location>
        <begin position="1"/>
        <end position="21"/>
    </location>
</feature>
<dbReference type="InterPro" id="IPR025667">
    <property type="entry name" value="SprB_repeat"/>
</dbReference>
<dbReference type="Pfam" id="PF03382">
    <property type="entry name" value="DUF285"/>
    <property type="match status" value="1"/>
</dbReference>
<dbReference type="InterPro" id="IPR041286">
    <property type="entry name" value="MBG_2"/>
</dbReference>
<proteinExistence type="predicted"/>
<dbReference type="CDD" id="cd00146">
    <property type="entry name" value="PKD"/>
    <property type="match status" value="1"/>
</dbReference>
<dbReference type="SUPFAM" id="SSF49299">
    <property type="entry name" value="PKD domain"/>
    <property type="match status" value="1"/>
</dbReference>
<dbReference type="SUPFAM" id="SSF49313">
    <property type="entry name" value="Cadherin-like"/>
    <property type="match status" value="6"/>
</dbReference>
<dbReference type="InterPro" id="IPR002126">
    <property type="entry name" value="Cadherin-like_dom"/>
</dbReference>
<feature type="domain" description="Cadherin" evidence="8">
    <location>
        <begin position="299"/>
        <end position="400"/>
    </location>
</feature>
<dbReference type="InterPro" id="IPR032812">
    <property type="entry name" value="SbsA_Ig"/>
</dbReference>
<evidence type="ECO:0000259" key="7">
    <source>
        <dbReference type="PROSITE" id="PS50093"/>
    </source>
</evidence>
<protein>
    <submittedName>
        <fullName evidence="9">BspA family leucine-rich repeat surface protein</fullName>
    </submittedName>
</protein>
<organism evidence="9 10">
    <name type="scientific">Marivirga aurantiaca</name>
    <dbReference type="NCBI Taxonomy" id="2802615"/>
    <lineage>
        <taxon>Bacteria</taxon>
        <taxon>Pseudomonadati</taxon>
        <taxon>Bacteroidota</taxon>
        <taxon>Cytophagia</taxon>
        <taxon>Cytophagales</taxon>
        <taxon>Marivirgaceae</taxon>
        <taxon>Marivirga</taxon>
    </lineage>
</organism>